<organism evidence="1 2">
    <name type="scientific">Acidobacterium capsulatum (strain ATCC 51196 / DSM 11244 / BCRC 80197 / JCM 7670 / NBRC 15755 / NCIMB 13165 / 161)</name>
    <dbReference type="NCBI Taxonomy" id="240015"/>
    <lineage>
        <taxon>Bacteria</taxon>
        <taxon>Pseudomonadati</taxon>
        <taxon>Acidobacteriota</taxon>
        <taxon>Terriglobia</taxon>
        <taxon>Terriglobales</taxon>
        <taxon>Acidobacteriaceae</taxon>
        <taxon>Acidobacterium</taxon>
    </lineage>
</organism>
<proteinExistence type="predicted"/>
<dbReference type="KEGG" id="aca:ACP_1334"/>
<protein>
    <submittedName>
        <fullName evidence="1">Uncharacterized protein</fullName>
    </submittedName>
</protein>
<dbReference type="HOGENOM" id="CLU_2985997_0_0_0"/>
<evidence type="ECO:0000313" key="1">
    <source>
        <dbReference type="EMBL" id="ACO34634.1"/>
    </source>
</evidence>
<evidence type="ECO:0000313" key="2">
    <source>
        <dbReference type="Proteomes" id="UP000002207"/>
    </source>
</evidence>
<name>C1F5G0_ACIC5</name>
<dbReference type="AlphaFoldDB" id="C1F5G0"/>
<gene>
    <name evidence="1" type="ordered locus">ACP_1334</name>
</gene>
<accession>C1F5G0</accession>
<keyword evidence="2" id="KW-1185">Reference proteome</keyword>
<reference evidence="1 2" key="1">
    <citation type="journal article" date="2009" name="Appl. Environ. Microbiol.">
        <title>Three genomes from the phylum Acidobacteria provide insight into the lifestyles of these microorganisms in soils.</title>
        <authorList>
            <person name="Ward N.L."/>
            <person name="Challacombe J.F."/>
            <person name="Janssen P.H."/>
            <person name="Henrissat B."/>
            <person name="Coutinho P.M."/>
            <person name="Wu M."/>
            <person name="Xie G."/>
            <person name="Haft D.H."/>
            <person name="Sait M."/>
            <person name="Badger J."/>
            <person name="Barabote R.D."/>
            <person name="Bradley B."/>
            <person name="Brettin T.S."/>
            <person name="Brinkac L.M."/>
            <person name="Bruce D."/>
            <person name="Creasy T."/>
            <person name="Daugherty S.C."/>
            <person name="Davidsen T.M."/>
            <person name="DeBoy R.T."/>
            <person name="Detter J.C."/>
            <person name="Dodson R.J."/>
            <person name="Durkin A.S."/>
            <person name="Ganapathy A."/>
            <person name="Gwinn-Giglio M."/>
            <person name="Han C.S."/>
            <person name="Khouri H."/>
            <person name="Kiss H."/>
            <person name="Kothari S.P."/>
            <person name="Madupu R."/>
            <person name="Nelson K.E."/>
            <person name="Nelson W.C."/>
            <person name="Paulsen I."/>
            <person name="Penn K."/>
            <person name="Ren Q."/>
            <person name="Rosovitz M.J."/>
            <person name="Selengut J.D."/>
            <person name="Shrivastava S."/>
            <person name="Sullivan S.A."/>
            <person name="Tapia R."/>
            <person name="Thompson L.S."/>
            <person name="Watkins K.L."/>
            <person name="Yang Q."/>
            <person name="Yu C."/>
            <person name="Zafar N."/>
            <person name="Zhou L."/>
            <person name="Kuske C.R."/>
        </authorList>
    </citation>
    <scope>NUCLEOTIDE SEQUENCE [LARGE SCALE GENOMIC DNA]</scope>
    <source>
        <strain evidence="2">ATCC 51196 / DSM 11244 / BCRC 80197 / JCM 7670 / NBRC 15755 / NCIMB 13165 / 161</strain>
    </source>
</reference>
<dbReference type="Proteomes" id="UP000002207">
    <property type="component" value="Chromosome"/>
</dbReference>
<dbReference type="EMBL" id="CP001472">
    <property type="protein sequence ID" value="ACO34634.1"/>
    <property type="molecule type" value="Genomic_DNA"/>
</dbReference>
<dbReference type="InParanoid" id="C1F5G0"/>
<sequence>MPALRREPFEGLIAGEDALALRGRDAIQLAQTVHDALLLRGIEPVEAGLAAQRLLLL</sequence>